<dbReference type="GO" id="GO:0008270">
    <property type="term" value="F:zinc ion binding"/>
    <property type="evidence" value="ECO:0007669"/>
    <property type="project" value="InterPro"/>
</dbReference>
<dbReference type="FunFam" id="3.90.180.10:FF:000018">
    <property type="entry name" value="NAD(P)-dependent alcohol dehydrogenase"/>
    <property type="match status" value="1"/>
</dbReference>
<comment type="similarity">
    <text evidence="2 8">Belongs to the zinc-containing alcohol dehydrogenase family.</text>
</comment>
<keyword evidence="11" id="KW-1185">Reference proteome</keyword>
<keyword evidence="5" id="KW-0521">NADP</keyword>
<evidence type="ECO:0000256" key="8">
    <source>
        <dbReference type="RuleBase" id="RU361277"/>
    </source>
</evidence>
<dbReference type="Gene3D" id="3.40.50.720">
    <property type="entry name" value="NAD(P)-binding Rossmann-like Domain"/>
    <property type="match status" value="1"/>
</dbReference>
<comment type="caution">
    <text evidence="10">The sequence shown here is derived from an EMBL/GenBank/DDBJ whole genome shotgun (WGS) entry which is preliminary data.</text>
</comment>
<dbReference type="Gene3D" id="3.90.180.10">
    <property type="entry name" value="Medium-chain alcohol dehydrogenases, catalytic domain"/>
    <property type="match status" value="1"/>
</dbReference>
<dbReference type="InterPro" id="IPR047109">
    <property type="entry name" value="CAD-like"/>
</dbReference>
<dbReference type="SUPFAM" id="SSF50129">
    <property type="entry name" value="GroES-like"/>
    <property type="match status" value="1"/>
</dbReference>
<reference evidence="10 11" key="1">
    <citation type="submission" date="2020-02" db="EMBL/GenBank/DDBJ databases">
        <title>Draft genome sequence of Limisphaera ngatamarikiensis NGM72.4T, a thermophilic Verrucomicrobia grouped in subdivision 3.</title>
        <authorList>
            <person name="Carere C.R."/>
            <person name="Steen J."/>
            <person name="Hugenholtz P."/>
            <person name="Stott M.B."/>
        </authorList>
    </citation>
    <scope>NUCLEOTIDE SEQUENCE [LARGE SCALE GENOMIC DNA]</scope>
    <source>
        <strain evidence="10 11">NGM72.4</strain>
    </source>
</reference>
<dbReference type="InterPro" id="IPR013149">
    <property type="entry name" value="ADH-like_C"/>
</dbReference>
<dbReference type="PANTHER" id="PTHR42683">
    <property type="entry name" value="ALDEHYDE REDUCTASE"/>
    <property type="match status" value="1"/>
</dbReference>
<dbReference type="EC" id="1.1.1.2" evidence="7"/>
<evidence type="ECO:0000256" key="7">
    <source>
        <dbReference type="ARBA" id="ARBA00024074"/>
    </source>
</evidence>
<dbReference type="RefSeq" id="WP_165107837.1">
    <property type="nucleotide sequence ID" value="NZ_JAAKYA010000066.1"/>
</dbReference>
<dbReference type="InterPro" id="IPR020843">
    <property type="entry name" value="ER"/>
</dbReference>
<dbReference type="SMART" id="SM00829">
    <property type="entry name" value="PKS_ER"/>
    <property type="match status" value="1"/>
</dbReference>
<dbReference type="FunFam" id="3.40.50.720:FF:000022">
    <property type="entry name" value="Cinnamyl alcohol dehydrogenase"/>
    <property type="match status" value="1"/>
</dbReference>
<comment type="cofactor">
    <cofactor evidence="1 8">
        <name>Zn(2+)</name>
        <dbReference type="ChEBI" id="CHEBI:29105"/>
    </cofactor>
</comment>
<accession>A0A6M1RQM6</accession>
<dbReference type="EMBL" id="JAAKYA010000066">
    <property type="protein sequence ID" value="NGO39677.1"/>
    <property type="molecule type" value="Genomic_DNA"/>
</dbReference>
<dbReference type="AlphaFoldDB" id="A0A6M1RQM6"/>
<dbReference type="InterPro" id="IPR002328">
    <property type="entry name" value="ADH_Zn_CS"/>
</dbReference>
<evidence type="ECO:0000259" key="9">
    <source>
        <dbReference type="SMART" id="SM00829"/>
    </source>
</evidence>
<proteinExistence type="inferred from homology"/>
<evidence type="ECO:0000256" key="5">
    <source>
        <dbReference type="ARBA" id="ARBA00022857"/>
    </source>
</evidence>
<organism evidence="10 11">
    <name type="scientific">Limisphaera ngatamarikiensis</name>
    <dbReference type="NCBI Taxonomy" id="1324935"/>
    <lineage>
        <taxon>Bacteria</taxon>
        <taxon>Pseudomonadati</taxon>
        <taxon>Verrucomicrobiota</taxon>
        <taxon>Verrucomicrobiia</taxon>
        <taxon>Limisphaerales</taxon>
        <taxon>Limisphaeraceae</taxon>
        <taxon>Limisphaera</taxon>
    </lineage>
</organism>
<evidence type="ECO:0000256" key="1">
    <source>
        <dbReference type="ARBA" id="ARBA00001947"/>
    </source>
</evidence>
<protein>
    <recommendedName>
        <fullName evidence="7">alcohol dehydrogenase (NADP(+))</fullName>
        <ecNumber evidence="7">1.1.1.2</ecNumber>
    </recommendedName>
</protein>
<dbReference type="CDD" id="cd05283">
    <property type="entry name" value="CAD1"/>
    <property type="match status" value="1"/>
</dbReference>
<dbReference type="GO" id="GO:0008106">
    <property type="term" value="F:alcohol dehydrogenase (NADP+) activity"/>
    <property type="evidence" value="ECO:0007669"/>
    <property type="project" value="UniProtKB-EC"/>
</dbReference>
<dbReference type="Pfam" id="PF08240">
    <property type="entry name" value="ADH_N"/>
    <property type="match status" value="1"/>
</dbReference>
<keyword evidence="4 8" id="KW-0862">Zinc</keyword>
<evidence type="ECO:0000313" key="11">
    <source>
        <dbReference type="Proteomes" id="UP000477311"/>
    </source>
</evidence>
<dbReference type="InterPro" id="IPR011032">
    <property type="entry name" value="GroES-like_sf"/>
</dbReference>
<feature type="domain" description="Enoyl reductase (ER)" evidence="9">
    <location>
        <begin position="13"/>
        <end position="333"/>
    </location>
</feature>
<keyword evidence="6" id="KW-0560">Oxidoreductase</keyword>
<dbReference type="InterPro" id="IPR013154">
    <property type="entry name" value="ADH-like_N"/>
</dbReference>
<evidence type="ECO:0000313" key="10">
    <source>
        <dbReference type="EMBL" id="NGO39677.1"/>
    </source>
</evidence>
<dbReference type="Proteomes" id="UP000477311">
    <property type="component" value="Unassembled WGS sequence"/>
</dbReference>
<dbReference type="PROSITE" id="PS00059">
    <property type="entry name" value="ADH_ZINC"/>
    <property type="match status" value="1"/>
</dbReference>
<sequence>MTQVEAYAALGPGQPLVPWSYEIQQLQPNEVLVRVRACGICHSDVHMIDNDWGFARYPLVPGHEVVGEVVAVGPLVTHLSPGMRVGIGWQRSSCGQCEDCLRGQDHLCDQSQGVITHGHGGFASHLAVDARYCFPLPNELPTEAAGPLLCGGITVYSALRAAGMGSGLRIGIIGMGGLGHMAIQFASRLGNHVTAFTTTEAKAREAAQLGAHDAILIRNDQPSRRPDRPLHIILNTAPVPTPVEPYLDLLASDGVLCYVGAPTAPISVPIFPLLVKRRRIMGSPIGSRATILEMLENAARFGVLPRVETFPMSKVNDALNRVRQNQVRYRAVLLA</sequence>
<evidence type="ECO:0000256" key="6">
    <source>
        <dbReference type="ARBA" id="ARBA00023002"/>
    </source>
</evidence>
<dbReference type="InterPro" id="IPR036291">
    <property type="entry name" value="NAD(P)-bd_dom_sf"/>
</dbReference>
<name>A0A6M1RQM6_9BACT</name>
<dbReference type="SUPFAM" id="SSF51735">
    <property type="entry name" value="NAD(P)-binding Rossmann-fold domains"/>
    <property type="match status" value="1"/>
</dbReference>
<evidence type="ECO:0000256" key="3">
    <source>
        <dbReference type="ARBA" id="ARBA00022723"/>
    </source>
</evidence>
<evidence type="ECO:0000256" key="2">
    <source>
        <dbReference type="ARBA" id="ARBA00008072"/>
    </source>
</evidence>
<gene>
    <name evidence="10" type="ORF">G4L39_09760</name>
</gene>
<evidence type="ECO:0000256" key="4">
    <source>
        <dbReference type="ARBA" id="ARBA00022833"/>
    </source>
</evidence>
<dbReference type="Pfam" id="PF00107">
    <property type="entry name" value="ADH_zinc_N"/>
    <property type="match status" value="1"/>
</dbReference>
<keyword evidence="3 8" id="KW-0479">Metal-binding</keyword>